<feature type="region of interest" description="Disordered" evidence="1">
    <location>
        <begin position="84"/>
        <end position="115"/>
    </location>
</feature>
<feature type="domain" description="DUF8101" evidence="2">
    <location>
        <begin position="1"/>
        <end position="86"/>
    </location>
</feature>
<protein>
    <recommendedName>
        <fullName evidence="2">DUF8101 domain-containing protein</fullName>
    </recommendedName>
</protein>
<dbReference type="InterPro" id="IPR058414">
    <property type="entry name" value="DUF8101"/>
</dbReference>
<evidence type="ECO:0000256" key="1">
    <source>
        <dbReference type="SAM" id="MobiDB-lite"/>
    </source>
</evidence>
<organism evidence="3 4">
    <name type="scientific">Halopelagius inordinatus</name>
    <dbReference type="NCBI Taxonomy" id="553467"/>
    <lineage>
        <taxon>Archaea</taxon>
        <taxon>Methanobacteriati</taxon>
        <taxon>Methanobacteriota</taxon>
        <taxon>Stenosarchaea group</taxon>
        <taxon>Halobacteria</taxon>
        <taxon>Halobacteriales</taxon>
        <taxon>Haloferacaceae</taxon>
    </lineage>
</organism>
<name>A0A1I2R1F2_9EURY</name>
<dbReference type="STRING" id="553467.SAMN04488063_1750"/>
<keyword evidence="4" id="KW-1185">Reference proteome</keyword>
<sequence>MSDELPPDVRATLTQLLESAAEDARTRDADSVRDRLRRVETVTDEEVPGGSGKERLRHGVRQVRRTVETEPLVAAEYLASMRRLVEDEGGAGEPTDDGDENGDADSDESRDADST</sequence>
<feature type="compositionally biased region" description="Acidic residues" evidence="1">
    <location>
        <begin position="87"/>
        <end position="106"/>
    </location>
</feature>
<dbReference type="EMBL" id="FOOQ01000002">
    <property type="protein sequence ID" value="SFG34494.1"/>
    <property type="molecule type" value="Genomic_DNA"/>
</dbReference>
<evidence type="ECO:0000313" key="3">
    <source>
        <dbReference type="EMBL" id="SFG34494.1"/>
    </source>
</evidence>
<dbReference type="AlphaFoldDB" id="A0A1I2R1F2"/>
<dbReference type="Proteomes" id="UP000198876">
    <property type="component" value="Unassembled WGS sequence"/>
</dbReference>
<dbReference type="RefSeq" id="WP_092891299.1">
    <property type="nucleotide sequence ID" value="NZ_FOOQ01000002.1"/>
</dbReference>
<proteinExistence type="predicted"/>
<feature type="region of interest" description="Disordered" evidence="1">
    <location>
        <begin position="41"/>
        <end position="62"/>
    </location>
</feature>
<reference evidence="4" key="1">
    <citation type="submission" date="2016-10" db="EMBL/GenBank/DDBJ databases">
        <authorList>
            <person name="Varghese N."/>
            <person name="Submissions S."/>
        </authorList>
    </citation>
    <scope>NUCLEOTIDE SEQUENCE [LARGE SCALE GENOMIC DNA]</scope>
    <source>
        <strain evidence="4">CGMCC 1.7739</strain>
    </source>
</reference>
<dbReference type="OrthoDB" id="343008at2157"/>
<dbReference type="Pfam" id="PF26403">
    <property type="entry name" value="DUF8101"/>
    <property type="match status" value="1"/>
</dbReference>
<gene>
    <name evidence="3" type="ORF">SAMN04488063_1750</name>
</gene>
<evidence type="ECO:0000259" key="2">
    <source>
        <dbReference type="Pfam" id="PF26403"/>
    </source>
</evidence>
<evidence type="ECO:0000313" key="4">
    <source>
        <dbReference type="Proteomes" id="UP000198876"/>
    </source>
</evidence>
<accession>A0A1I2R1F2</accession>